<evidence type="ECO:0000313" key="5">
    <source>
        <dbReference type="Proteomes" id="UP000581688"/>
    </source>
</evidence>
<keyword evidence="1" id="KW-1133">Transmembrane helix</keyword>
<sequence length="382" mass="43980">MSEDFKEKLKKYAEGTLSEEEQIEIEKELEKMELYHSFMDEQLGEDKYDSDSIDMQKKVVRKGKWRARFHNAFTVIGILFLLGFISTLATNVYYSLGEPSRSEVFRDVIQSTIAVTEPNLQIRGSSTSINWLNMDYTGNLEKKIGGSYEKFGDFEMDFLFGLPSIPDVELEKEETPNFFYPPYAEQFNDDAEWAILENIPEGTVAEAFVSLNKLYPTAEALKLFENKNVDAVWFAVDTGVEGEQEHGFGPTDPIGFPEYPIWHPQDLKITSRTKDKAGLFESVETRSGSYPTIEEFGSAEIRDENFLVTLELIAQYESISNMVYRFSPLNLESRIKYIQENGVHVYGIVVTGPSKELLHLQQEEWVETITIGEVRLWNWYDK</sequence>
<keyword evidence="5" id="KW-1185">Reference proteome</keyword>
<evidence type="ECO:0000259" key="2">
    <source>
        <dbReference type="Pfam" id="PF13791"/>
    </source>
</evidence>
<evidence type="ECO:0008006" key="6">
    <source>
        <dbReference type="Google" id="ProtNLM"/>
    </source>
</evidence>
<keyword evidence="1" id="KW-0472">Membrane</keyword>
<accession>A0A841PWN4</accession>
<dbReference type="Pfam" id="PF13800">
    <property type="entry name" value="Sigma_reg_N"/>
    <property type="match status" value="1"/>
</dbReference>
<name>A0A841PWN4_9BACI</name>
<feature type="domain" description="Sigma factor regulator C-terminal" evidence="2">
    <location>
        <begin position="196"/>
        <end position="373"/>
    </location>
</feature>
<dbReference type="EMBL" id="JACHGH010000001">
    <property type="protein sequence ID" value="MBB6451746.1"/>
    <property type="molecule type" value="Genomic_DNA"/>
</dbReference>
<evidence type="ECO:0000259" key="3">
    <source>
        <dbReference type="Pfam" id="PF13800"/>
    </source>
</evidence>
<reference evidence="4 5" key="1">
    <citation type="submission" date="2020-08" db="EMBL/GenBank/DDBJ databases">
        <title>Genomic Encyclopedia of Type Strains, Phase IV (KMG-IV): sequencing the most valuable type-strain genomes for metagenomic binning, comparative biology and taxonomic classification.</title>
        <authorList>
            <person name="Goeker M."/>
        </authorList>
    </citation>
    <scope>NUCLEOTIDE SEQUENCE [LARGE SCALE GENOMIC DNA]</scope>
    <source>
        <strain evidence="4 5">DSM 19612</strain>
    </source>
</reference>
<comment type="caution">
    <text evidence="4">The sequence shown here is derived from an EMBL/GenBank/DDBJ whole genome shotgun (WGS) entry which is preliminary data.</text>
</comment>
<dbReference type="Proteomes" id="UP000581688">
    <property type="component" value="Unassembled WGS sequence"/>
</dbReference>
<dbReference type="RefSeq" id="WP_174496361.1">
    <property type="nucleotide sequence ID" value="NZ_CADDWK010000007.1"/>
</dbReference>
<protein>
    <recommendedName>
        <fullName evidence="6">Sigma factor regulator N-terminal</fullName>
    </recommendedName>
</protein>
<gene>
    <name evidence="4" type="ORF">HNQ94_000167</name>
</gene>
<keyword evidence="1" id="KW-0812">Transmembrane</keyword>
<organism evidence="4 5">
    <name type="scientific">Salirhabdus euzebyi</name>
    <dbReference type="NCBI Taxonomy" id="394506"/>
    <lineage>
        <taxon>Bacteria</taxon>
        <taxon>Bacillati</taxon>
        <taxon>Bacillota</taxon>
        <taxon>Bacilli</taxon>
        <taxon>Bacillales</taxon>
        <taxon>Bacillaceae</taxon>
        <taxon>Salirhabdus</taxon>
    </lineage>
</organism>
<evidence type="ECO:0000256" key="1">
    <source>
        <dbReference type="SAM" id="Phobius"/>
    </source>
</evidence>
<dbReference type="AlphaFoldDB" id="A0A841PWN4"/>
<dbReference type="InterPro" id="IPR025672">
    <property type="entry name" value="Sigma_reg_C_dom"/>
</dbReference>
<dbReference type="InterPro" id="IPR029101">
    <property type="entry name" value="Sigma_reg_N"/>
</dbReference>
<feature type="domain" description="Sigma factor regulator N-terminal" evidence="3">
    <location>
        <begin position="57"/>
        <end position="146"/>
    </location>
</feature>
<evidence type="ECO:0000313" key="4">
    <source>
        <dbReference type="EMBL" id="MBB6451746.1"/>
    </source>
</evidence>
<dbReference type="Pfam" id="PF13791">
    <property type="entry name" value="Sigma_reg_C"/>
    <property type="match status" value="1"/>
</dbReference>
<proteinExistence type="predicted"/>
<feature type="transmembrane region" description="Helical" evidence="1">
    <location>
        <begin position="71"/>
        <end position="94"/>
    </location>
</feature>